<sequence>MAYTLEERETIIRYDEMDNCWYFESNVRRHVTKILKMEHAFDEIEKEFENDFCIYVRAKLSDLDNFSVNPFVRNKIKLTDEQRKARAERLKKNARQYRQ</sequence>
<evidence type="ECO:0000313" key="2">
    <source>
        <dbReference type="Proteomes" id="UP001186118"/>
    </source>
</evidence>
<proteinExistence type="predicted"/>
<comment type="caution">
    <text evidence="1">The sequence shown here is derived from an EMBL/GenBank/DDBJ whole genome shotgun (WGS) entry which is preliminary data.</text>
</comment>
<dbReference type="AlphaFoldDB" id="A0AAE4Q5U6"/>
<reference evidence="1" key="1">
    <citation type="submission" date="2021-04" db="EMBL/GenBank/DDBJ databases">
        <title>Draft genomes of 20 S. canis strains.</title>
        <authorList>
            <person name="Pagnossin D."/>
            <person name="Weir W."/>
            <person name="Smith A."/>
            <person name="Ure R."/>
            <person name="Oravcova K."/>
        </authorList>
    </citation>
    <scope>NUCLEOTIDE SEQUENCE</scope>
    <source>
        <strain evidence="1">284</strain>
    </source>
</reference>
<protein>
    <submittedName>
        <fullName evidence="1">Uncharacterized protein</fullName>
    </submittedName>
</protein>
<name>A0AAE4Q5U6_STRCB</name>
<dbReference type="Proteomes" id="UP001186118">
    <property type="component" value="Unassembled WGS sequence"/>
</dbReference>
<accession>A0AAE4Q5U6</accession>
<evidence type="ECO:0000313" key="1">
    <source>
        <dbReference type="EMBL" id="MDV5976964.1"/>
    </source>
</evidence>
<dbReference type="EMBL" id="JAGQEX010000009">
    <property type="protein sequence ID" value="MDV5976964.1"/>
    <property type="molecule type" value="Genomic_DNA"/>
</dbReference>
<organism evidence="1 2">
    <name type="scientific">Streptococcus canis</name>
    <dbReference type="NCBI Taxonomy" id="1329"/>
    <lineage>
        <taxon>Bacteria</taxon>
        <taxon>Bacillati</taxon>
        <taxon>Bacillota</taxon>
        <taxon>Bacilli</taxon>
        <taxon>Lactobacillales</taxon>
        <taxon>Streptococcaceae</taxon>
        <taxon>Streptococcus</taxon>
    </lineage>
</organism>
<gene>
    <name evidence="1" type="ORF">KB584_05740</name>
</gene>
<dbReference type="RefSeq" id="WP_000331951.1">
    <property type="nucleotide sequence ID" value="NZ_JAGQEX010000009.1"/>
</dbReference>